<protein>
    <submittedName>
        <fullName evidence="1">Glycosyl hydrolase</fullName>
    </submittedName>
</protein>
<dbReference type="EMBL" id="LLXX01000143">
    <property type="protein sequence ID" value="KRR03214.1"/>
    <property type="molecule type" value="Genomic_DNA"/>
</dbReference>
<dbReference type="InterPro" id="IPR017853">
    <property type="entry name" value="GH"/>
</dbReference>
<evidence type="ECO:0000313" key="2">
    <source>
        <dbReference type="Proteomes" id="UP000051913"/>
    </source>
</evidence>
<comment type="caution">
    <text evidence="1">The sequence shown here is derived from an EMBL/GenBank/DDBJ whole genome shotgun (WGS) entry which is preliminary data.</text>
</comment>
<dbReference type="GO" id="GO:0004553">
    <property type="term" value="F:hydrolase activity, hydrolyzing O-glycosyl compounds"/>
    <property type="evidence" value="ECO:0007669"/>
    <property type="project" value="TreeGrafter"/>
</dbReference>
<name>A0A0R3L7P6_9BRAD</name>
<reference evidence="1 2" key="1">
    <citation type="submission" date="2014-03" db="EMBL/GenBank/DDBJ databases">
        <title>Bradyrhizobium valentinum sp. nov., isolated from effective nodules of Lupinus mariae-josephae, a lupine endemic of basic-lime soils in Eastern Spain.</title>
        <authorList>
            <person name="Duran D."/>
            <person name="Rey L."/>
            <person name="Navarro A."/>
            <person name="Busquets A."/>
            <person name="Imperial J."/>
            <person name="Ruiz-Argueso T."/>
        </authorList>
    </citation>
    <scope>NUCLEOTIDE SEQUENCE [LARGE SCALE GENOMIC DNA]</scope>
    <source>
        <strain evidence="1 2">LmjM3</strain>
    </source>
</reference>
<accession>A0A0R3L7P6</accession>
<dbReference type="InterPro" id="IPR051923">
    <property type="entry name" value="Glycosyl_Hydrolase_39"/>
</dbReference>
<dbReference type="Gene3D" id="3.20.20.80">
    <property type="entry name" value="Glycosidases"/>
    <property type="match status" value="1"/>
</dbReference>
<organism evidence="1 2">
    <name type="scientific">Bradyrhizobium valentinum</name>
    <dbReference type="NCBI Taxonomy" id="1518501"/>
    <lineage>
        <taxon>Bacteria</taxon>
        <taxon>Pseudomonadati</taxon>
        <taxon>Pseudomonadota</taxon>
        <taxon>Alphaproteobacteria</taxon>
        <taxon>Hyphomicrobiales</taxon>
        <taxon>Nitrobacteraceae</taxon>
        <taxon>Bradyrhizobium</taxon>
    </lineage>
</organism>
<dbReference type="PANTHER" id="PTHR12631:SF10">
    <property type="entry name" value="BETA-XYLOSIDASE-LIKE PROTEIN-RELATED"/>
    <property type="match status" value="1"/>
</dbReference>
<sequence length="607" mass="67608">MGRSRKYRKGRLCAMALAGLLLLALMLEIQIPVLGSANAQNTVPAIPVANDPRDDSSPWGVASGAEWFSDFPRFNPLLKTAGVRWLRGFYEWQIIQPKRGYFNWAVTDRLVADTKANAIHLTYTFAYFAPWASADGGTRTFPIKDMQYWRDYVSALVSRYHENIKYWEVWNEFNGSFAKNGTPAIYAEMVREASIAAKKIDPSAQIGMSVANFDVTFLDAAIKAGAGGHFDYICVHPYEKLNALADNGEVDFLAMARTLRQMLAANNLPKDMPLWITELGAQAPVNPEQQADTRQAIALAKGYLLAIASGFQRVFWFEARGPSYGHQTDHGLIRADFTLRPSYQALKTMIALLGPEPASVGWAKLGARGNGYGFVFSRGGQNILAAWAPSKQNLEIKFDTDIQVFDLAGTKKLLAAGQTMMLTDAPQLIINPPLSFVQEATANKDSPYLWGEDYEKANLVTSRLQADNAENGLRQINLDTTLAVVVGDQSWRRTDFSKHSSEGHYVYFAVAPQFIPFGTYEVEITAIVRRLEPAGVAGMSLDYESKSGYVNAGYLSIPQSDEWQELKWKIADANFVGQWGWHFRLNGIASPNEFSIKQVEVRKFISR</sequence>
<proteinExistence type="predicted"/>
<dbReference type="Proteomes" id="UP000051913">
    <property type="component" value="Unassembled WGS sequence"/>
</dbReference>
<evidence type="ECO:0000313" key="1">
    <source>
        <dbReference type="EMBL" id="KRR03214.1"/>
    </source>
</evidence>
<dbReference type="SUPFAM" id="SSF51445">
    <property type="entry name" value="(Trans)glycosidases"/>
    <property type="match status" value="1"/>
</dbReference>
<gene>
    <name evidence="1" type="ORF">CP49_04150</name>
</gene>
<dbReference type="AlphaFoldDB" id="A0A0R3L7P6"/>
<dbReference type="PANTHER" id="PTHR12631">
    <property type="entry name" value="ALPHA-L-IDURONIDASE"/>
    <property type="match status" value="1"/>
</dbReference>
<keyword evidence="1" id="KW-0378">Hydrolase</keyword>
<keyword evidence="2" id="KW-1185">Reference proteome</keyword>
<dbReference type="STRING" id="1518501.CQ10_09735"/>